<proteinExistence type="predicted"/>
<dbReference type="SMART" id="SM00448">
    <property type="entry name" value="REC"/>
    <property type="match status" value="1"/>
</dbReference>
<dbReference type="EMBL" id="AAWS01000021">
    <property type="protein sequence ID" value="EAY27695.1"/>
    <property type="molecule type" value="Genomic_DNA"/>
</dbReference>
<dbReference type="SUPFAM" id="SSF46689">
    <property type="entry name" value="Homeodomain-like"/>
    <property type="match status" value="1"/>
</dbReference>
<keyword evidence="14" id="KW-1185">Reference proteome</keyword>
<feature type="modified residue" description="4-aspartylphosphate" evidence="9">
    <location>
        <position position="60"/>
    </location>
</feature>
<dbReference type="PROSITE" id="PS00688">
    <property type="entry name" value="SIGMA54_INTERACT_3"/>
    <property type="match status" value="1"/>
</dbReference>
<name>A1ZPF6_MICM2</name>
<evidence type="ECO:0000256" key="5">
    <source>
        <dbReference type="ARBA" id="ARBA00023015"/>
    </source>
</evidence>
<keyword evidence="5" id="KW-0805">Transcription regulation</keyword>
<evidence type="ECO:0000256" key="10">
    <source>
        <dbReference type="SAM" id="Coils"/>
    </source>
</evidence>
<dbReference type="AlphaFoldDB" id="A1ZPF6"/>
<dbReference type="InterPro" id="IPR058031">
    <property type="entry name" value="AAA_lid_NorR"/>
</dbReference>
<keyword evidence="8" id="KW-0804">Transcription</keyword>
<keyword evidence="1 9" id="KW-0597">Phosphoprotein</keyword>
<dbReference type="InterPro" id="IPR009057">
    <property type="entry name" value="Homeodomain-like_sf"/>
</dbReference>
<dbReference type="CDD" id="cd19920">
    <property type="entry name" value="REC_PA4781-like"/>
    <property type="match status" value="1"/>
</dbReference>
<evidence type="ECO:0000256" key="8">
    <source>
        <dbReference type="ARBA" id="ARBA00023163"/>
    </source>
</evidence>
<evidence type="ECO:0000259" key="12">
    <source>
        <dbReference type="PROSITE" id="PS50110"/>
    </source>
</evidence>
<reference evidence="13 14" key="1">
    <citation type="submission" date="2007-01" db="EMBL/GenBank/DDBJ databases">
        <authorList>
            <person name="Haygood M."/>
            <person name="Podell S."/>
            <person name="Anderson C."/>
            <person name="Hopkinson B."/>
            <person name="Roe K."/>
            <person name="Barbeau K."/>
            <person name="Gaasterland T."/>
            <person name="Ferriera S."/>
            <person name="Johnson J."/>
            <person name="Kravitz S."/>
            <person name="Beeson K."/>
            <person name="Sutton G."/>
            <person name="Rogers Y.-H."/>
            <person name="Friedman R."/>
            <person name="Frazier M."/>
            <person name="Venter J.C."/>
        </authorList>
    </citation>
    <scope>NUCLEOTIDE SEQUENCE [LARGE SCALE GENOMIC DNA]</scope>
    <source>
        <strain evidence="13 14">ATCC 23134</strain>
    </source>
</reference>
<dbReference type="PROSITE" id="PS50045">
    <property type="entry name" value="SIGMA54_INTERACT_4"/>
    <property type="match status" value="1"/>
</dbReference>
<evidence type="ECO:0000256" key="6">
    <source>
        <dbReference type="ARBA" id="ARBA00023125"/>
    </source>
</evidence>
<keyword evidence="7" id="KW-0010">Activator</keyword>
<dbReference type="PANTHER" id="PTHR32071:SF117">
    <property type="entry name" value="PTS-DEPENDENT DIHYDROXYACETONE KINASE OPERON REGULATORY PROTEIN-RELATED"/>
    <property type="match status" value="1"/>
</dbReference>
<gene>
    <name evidence="13" type="ORF">M23134_03763</name>
</gene>
<feature type="domain" description="Sigma-54 factor interaction" evidence="11">
    <location>
        <begin position="185"/>
        <end position="414"/>
    </location>
</feature>
<dbReference type="SUPFAM" id="SSF52172">
    <property type="entry name" value="CheY-like"/>
    <property type="match status" value="1"/>
</dbReference>
<dbReference type="Gene3D" id="1.10.8.60">
    <property type="match status" value="1"/>
</dbReference>
<dbReference type="InterPro" id="IPR027417">
    <property type="entry name" value="P-loop_NTPase"/>
</dbReference>
<dbReference type="FunFam" id="1.10.8.60:FF:000014">
    <property type="entry name" value="DNA-binding transcriptional regulator NtrC"/>
    <property type="match status" value="1"/>
</dbReference>
<dbReference type="InterPro" id="IPR002078">
    <property type="entry name" value="Sigma_54_int"/>
</dbReference>
<dbReference type="SMART" id="SM00382">
    <property type="entry name" value="AAA"/>
    <property type="match status" value="1"/>
</dbReference>
<dbReference type="InterPro" id="IPR001789">
    <property type="entry name" value="Sig_transdc_resp-reg_receiver"/>
</dbReference>
<evidence type="ECO:0000256" key="1">
    <source>
        <dbReference type="ARBA" id="ARBA00022553"/>
    </source>
</evidence>
<dbReference type="Proteomes" id="UP000004095">
    <property type="component" value="Unassembled WGS sequence"/>
</dbReference>
<feature type="coiled-coil region" evidence="10">
    <location>
        <begin position="129"/>
        <end position="175"/>
    </location>
</feature>
<evidence type="ECO:0000256" key="2">
    <source>
        <dbReference type="ARBA" id="ARBA00022741"/>
    </source>
</evidence>
<dbReference type="GO" id="GO:0006355">
    <property type="term" value="P:regulation of DNA-templated transcription"/>
    <property type="evidence" value="ECO:0007669"/>
    <property type="project" value="InterPro"/>
</dbReference>
<dbReference type="Gene3D" id="1.10.10.60">
    <property type="entry name" value="Homeodomain-like"/>
    <property type="match status" value="1"/>
</dbReference>
<dbReference type="Gene3D" id="3.40.50.300">
    <property type="entry name" value="P-loop containing nucleotide triphosphate hydrolases"/>
    <property type="match status" value="1"/>
</dbReference>
<dbReference type="PROSITE" id="PS50110">
    <property type="entry name" value="RESPONSE_REGULATORY"/>
    <property type="match status" value="1"/>
</dbReference>
<dbReference type="InterPro" id="IPR025662">
    <property type="entry name" value="Sigma_54_int_dom_ATP-bd_1"/>
</dbReference>
<dbReference type="Pfam" id="PF00158">
    <property type="entry name" value="Sigma54_activat"/>
    <property type="match status" value="1"/>
</dbReference>
<dbReference type="PROSITE" id="PS00675">
    <property type="entry name" value="SIGMA54_INTERACT_1"/>
    <property type="match status" value="1"/>
</dbReference>
<dbReference type="InterPro" id="IPR011006">
    <property type="entry name" value="CheY-like_superfamily"/>
</dbReference>
<dbReference type="RefSeq" id="WP_002699037.1">
    <property type="nucleotide sequence ID" value="NZ_AAWS01000021.1"/>
</dbReference>
<dbReference type="GO" id="GO:0043565">
    <property type="term" value="F:sequence-specific DNA binding"/>
    <property type="evidence" value="ECO:0007669"/>
    <property type="project" value="InterPro"/>
</dbReference>
<evidence type="ECO:0000313" key="13">
    <source>
        <dbReference type="EMBL" id="EAY27695.1"/>
    </source>
</evidence>
<keyword evidence="3" id="KW-0067">ATP-binding</keyword>
<dbReference type="GO" id="GO:0000160">
    <property type="term" value="P:phosphorelay signal transduction system"/>
    <property type="evidence" value="ECO:0007669"/>
    <property type="project" value="UniProtKB-KW"/>
</dbReference>
<evidence type="ECO:0000313" key="14">
    <source>
        <dbReference type="Proteomes" id="UP000004095"/>
    </source>
</evidence>
<dbReference type="FunFam" id="3.40.50.2300:FF:000001">
    <property type="entry name" value="DNA-binding response regulator PhoB"/>
    <property type="match status" value="1"/>
</dbReference>
<dbReference type="GO" id="GO:0005524">
    <property type="term" value="F:ATP binding"/>
    <property type="evidence" value="ECO:0007669"/>
    <property type="project" value="UniProtKB-KW"/>
</dbReference>
<keyword evidence="4" id="KW-0902">Two-component regulatory system</keyword>
<dbReference type="FunFam" id="3.40.50.300:FF:000006">
    <property type="entry name" value="DNA-binding transcriptional regulator NtrC"/>
    <property type="match status" value="1"/>
</dbReference>
<feature type="domain" description="Response regulatory" evidence="12">
    <location>
        <begin position="11"/>
        <end position="127"/>
    </location>
</feature>
<keyword evidence="2" id="KW-0547">Nucleotide-binding</keyword>
<dbReference type="SUPFAM" id="SSF52540">
    <property type="entry name" value="P-loop containing nucleoside triphosphate hydrolases"/>
    <property type="match status" value="1"/>
</dbReference>
<dbReference type="CDD" id="cd00009">
    <property type="entry name" value="AAA"/>
    <property type="match status" value="1"/>
</dbReference>
<dbReference type="InterPro" id="IPR025943">
    <property type="entry name" value="Sigma_54_int_dom_ATP-bd_2"/>
</dbReference>
<dbReference type="Pfam" id="PF00072">
    <property type="entry name" value="Response_reg"/>
    <property type="match status" value="1"/>
</dbReference>
<comment type="caution">
    <text evidence="13">The sequence shown here is derived from an EMBL/GenBank/DDBJ whole genome shotgun (WGS) entry which is preliminary data.</text>
</comment>
<dbReference type="Pfam" id="PF25601">
    <property type="entry name" value="AAA_lid_14"/>
    <property type="match status" value="1"/>
</dbReference>
<dbReference type="Gene3D" id="3.40.50.2300">
    <property type="match status" value="1"/>
</dbReference>
<dbReference type="InterPro" id="IPR003593">
    <property type="entry name" value="AAA+_ATPase"/>
</dbReference>
<keyword evidence="6" id="KW-0238">DNA-binding</keyword>
<keyword evidence="10" id="KW-0175">Coiled coil</keyword>
<organism evidence="13 14">
    <name type="scientific">Microscilla marina ATCC 23134</name>
    <dbReference type="NCBI Taxonomy" id="313606"/>
    <lineage>
        <taxon>Bacteria</taxon>
        <taxon>Pseudomonadati</taxon>
        <taxon>Bacteroidota</taxon>
        <taxon>Cytophagia</taxon>
        <taxon>Cytophagales</taxon>
        <taxon>Microscillaceae</taxon>
        <taxon>Microscilla</taxon>
    </lineage>
</organism>
<evidence type="ECO:0000256" key="9">
    <source>
        <dbReference type="PROSITE-ProRule" id="PRU00169"/>
    </source>
</evidence>
<dbReference type="PROSITE" id="PS00676">
    <property type="entry name" value="SIGMA54_INTERACT_2"/>
    <property type="match status" value="1"/>
</dbReference>
<dbReference type="OrthoDB" id="9782110at2"/>
<evidence type="ECO:0000256" key="7">
    <source>
        <dbReference type="ARBA" id="ARBA00023159"/>
    </source>
</evidence>
<dbReference type="eggNOG" id="COG2204">
    <property type="taxonomic scope" value="Bacteria"/>
</dbReference>
<protein>
    <submittedName>
        <fullName evidence="13">Transcriptional regulator, NifA subfamily, Fis Family</fullName>
    </submittedName>
</protein>
<evidence type="ECO:0000259" key="11">
    <source>
        <dbReference type="PROSITE" id="PS50045"/>
    </source>
</evidence>
<evidence type="ECO:0000256" key="3">
    <source>
        <dbReference type="ARBA" id="ARBA00022840"/>
    </source>
</evidence>
<sequence length="490" mass="55276">MQEDKTTKKGKILVVDDTPANIKLMVEHLSQEGYKTLVAEDGESAIEQVAFVKPDLILLDVMMPGIDGFETCHRLKEDDSTKDIPIIFMTALSDTENKVKAFSMGAVDYVTKPIQHKEVLSRVSAHLTIRKLQKSLEDANQNLEHKVNERTSELKQALQEVQDQLQQENLYLKQEIRVNNNFEEIVTQSDDFRLVLQQIEQVAPSDATVLILGETGTGKELLARAVHNNSQRREKTLVKVNCASLPANLIESELFGHEKGAFTGAIAKKIGRFELADKGSIFLDEIGELPLELQSKLLRVLQEGEFERLGNPRTTKVDVRIIAATNRDLDKEVEKGTFRSDLYYRLNVFPINVPPLRERKEDVTLLASFFAQKYGKKIGKTIKSIPKRTADKLTSYDWPGNIRELENIIERAVIISQSGKLEVGNWFNVNGARKPKKTLTLVESEKALINEVLKMTKGQISGEKGAAKILDIKPTTLRSRMEKLGIRYKN</sequence>
<evidence type="ECO:0000256" key="4">
    <source>
        <dbReference type="ARBA" id="ARBA00023012"/>
    </source>
</evidence>
<accession>A1ZPF6</accession>
<dbReference type="InterPro" id="IPR025944">
    <property type="entry name" value="Sigma_54_int_dom_CS"/>
</dbReference>
<dbReference type="PANTHER" id="PTHR32071">
    <property type="entry name" value="TRANSCRIPTIONAL REGULATORY PROTEIN"/>
    <property type="match status" value="1"/>
</dbReference>